<dbReference type="FunCoup" id="A0A7I4K4E2">
    <property type="interactions" value="237"/>
</dbReference>
<organism evidence="7 8">
    <name type="scientific">Brugia malayi</name>
    <name type="common">Filarial nematode worm</name>
    <dbReference type="NCBI Taxonomy" id="6279"/>
    <lineage>
        <taxon>Eukaryota</taxon>
        <taxon>Metazoa</taxon>
        <taxon>Ecdysozoa</taxon>
        <taxon>Nematoda</taxon>
        <taxon>Chromadorea</taxon>
        <taxon>Rhabditida</taxon>
        <taxon>Spirurina</taxon>
        <taxon>Spiruromorpha</taxon>
        <taxon>Filarioidea</taxon>
        <taxon>Onchocercidae</taxon>
        <taxon>Brugia</taxon>
    </lineage>
</organism>
<sequence length="133" mass="15091">MHIHGMDSSSESSDDDDYSILGDALRDVASYNKTGEISWDACKEFVDRPNVQAVAFYNLIKYSLLMFTLPFIAMYSFYLFIKDHVGWSPSSALIPAAVVAVLVVYLVIAVFVYVAYKEEKNDAELQEIMKKRE</sequence>
<dbReference type="GO" id="GO:0005789">
    <property type="term" value="C:endoplasmic reticulum membrane"/>
    <property type="evidence" value="ECO:0007669"/>
    <property type="project" value="TreeGrafter"/>
</dbReference>
<dbReference type="InterPro" id="IPR019013">
    <property type="entry name" value="Vma21"/>
</dbReference>
<evidence type="ECO:0000313" key="8">
    <source>
        <dbReference type="WBParaSite" id="Bm10709b.1"/>
    </source>
</evidence>
<reference evidence="8" key="2">
    <citation type="submission" date="2020-12" db="UniProtKB">
        <authorList>
            <consortium name="WormBaseParasite"/>
        </authorList>
    </citation>
    <scope>IDENTIFICATION</scope>
</reference>
<accession>A0A7I4K4E2</accession>
<proteinExistence type="predicted"/>
<protein>
    <submittedName>
        <fullName evidence="8">Uncharacterized protein</fullName>
    </submittedName>
</protein>
<dbReference type="AlphaFoldDB" id="A0A7I4K4E2"/>
<evidence type="ECO:0000256" key="1">
    <source>
        <dbReference type="ARBA" id="ARBA00022692"/>
    </source>
</evidence>
<feature type="transmembrane region" description="Helical" evidence="6">
    <location>
        <begin position="62"/>
        <end position="81"/>
    </location>
</feature>
<keyword evidence="4 6" id="KW-0472">Membrane</keyword>
<feature type="transmembrane region" description="Helical" evidence="6">
    <location>
        <begin position="93"/>
        <end position="116"/>
    </location>
</feature>
<dbReference type="PANTHER" id="PTHR31792">
    <property type="entry name" value="VACUOLAR ATPASE ASSEMBLY INTEGRAL MEMBRANE PROTEIN VMA21"/>
    <property type="match status" value="1"/>
</dbReference>
<evidence type="ECO:0000313" key="7">
    <source>
        <dbReference type="Proteomes" id="UP000006672"/>
    </source>
</evidence>
<keyword evidence="2" id="KW-0256">Endoplasmic reticulum</keyword>
<dbReference type="WBParaSite" id="Bm10709b.1">
    <property type="protein sequence ID" value="Bm10709b.1"/>
    <property type="gene ID" value="WBGene00230970"/>
</dbReference>
<keyword evidence="3 6" id="KW-1133">Transmembrane helix</keyword>
<dbReference type="PANTHER" id="PTHR31792:SF3">
    <property type="entry name" value="VACUOLAR ATPASE ASSEMBLY INTEGRAL MEMBRANE PROTEIN VMA21"/>
    <property type="match status" value="1"/>
</dbReference>
<evidence type="ECO:0000256" key="6">
    <source>
        <dbReference type="SAM" id="Phobius"/>
    </source>
</evidence>
<name>A0A7I4K4E2_BRUMA</name>
<keyword evidence="5" id="KW-0968">Cytoplasmic vesicle</keyword>
<dbReference type="InParanoid" id="A0A7I4K4E2"/>
<evidence type="ECO:0000256" key="5">
    <source>
        <dbReference type="ARBA" id="ARBA00023329"/>
    </source>
</evidence>
<reference evidence="7" key="1">
    <citation type="journal article" date="2007" name="Science">
        <title>Draft genome of the filarial nematode parasite Brugia malayi.</title>
        <authorList>
            <person name="Ghedin E."/>
            <person name="Wang S."/>
            <person name="Spiro D."/>
            <person name="Caler E."/>
            <person name="Zhao Q."/>
            <person name="Crabtree J."/>
            <person name="Allen J.E."/>
            <person name="Delcher A.L."/>
            <person name="Guiliano D.B."/>
            <person name="Miranda-Saavedra D."/>
            <person name="Angiuoli S.V."/>
            <person name="Creasy T."/>
            <person name="Amedeo P."/>
            <person name="Haas B."/>
            <person name="El-Sayed N.M."/>
            <person name="Wortman J.R."/>
            <person name="Feldblyum T."/>
            <person name="Tallon L."/>
            <person name="Schatz M."/>
            <person name="Shumway M."/>
            <person name="Koo H."/>
            <person name="Salzberg S.L."/>
            <person name="Schobel S."/>
            <person name="Pertea M."/>
            <person name="Pop M."/>
            <person name="White O."/>
            <person name="Barton G.J."/>
            <person name="Carlow C.K."/>
            <person name="Crawford M.J."/>
            <person name="Daub J."/>
            <person name="Dimmic M.W."/>
            <person name="Estes C.F."/>
            <person name="Foster J.M."/>
            <person name="Ganatra M."/>
            <person name="Gregory W.F."/>
            <person name="Johnson N.M."/>
            <person name="Jin J."/>
            <person name="Komuniecki R."/>
            <person name="Korf I."/>
            <person name="Kumar S."/>
            <person name="Laney S."/>
            <person name="Li B.W."/>
            <person name="Li W."/>
            <person name="Lindblom T.H."/>
            <person name="Lustigman S."/>
            <person name="Ma D."/>
            <person name="Maina C.V."/>
            <person name="Martin D.M."/>
            <person name="McCarter J.P."/>
            <person name="McReynolds L."/>
            <person name="Mitreva M."/>
            <person name="Nutman T.B."/>
            <person name="Parkinson J."/>
            <person name="Peregrin-Alvarez J.M."/>
            <person name="Poole C."/>
            <person name="Ren Q."/>
            <person name="Saunders L."/>
            <person name="Sluder A.E."/>
            <person name="Smith K."/>
            <person name="Stanke M."/>
            <person name="Unnasch T.R."/>
            <person name="Ware J."/>
            <person name="Wei A.D."/>
            <person name="Weil G."/>
            <person name="Williams D.J."/>
            <person name="Zhang Y."/>
            <person name="Williams S.A."/>
            <person name="Fraser-Liggett C."/>
            <person name="Slatko B."/>
            <person name="Blaxter M.L."/>
            <person name="Scott A.L."/>
        </authorList>
    </citation>
    <scope>NUCLEOTIDE SEQUENCE</scope>
    <source>
        <strain evidence="7">FR3</strain>
    </source>
</reference>
<dbReference type="GO" id="GO:0070072">
    <property type="term" value="P:vacuolar proton-transporting V-type ATPase complex assembly"/>
    <property type="evidence" value="ECO:0007669"/>
    <property type="project" value="InterPro"/>
</dbReference>
<dbReference type="GO" id="GO:0031410">
    <property type="term" value="C:cytoplasmic vesicle"/>
    <property type="evidence" value="ECO:0007669"/>
    <property type="project" value="UniProtKB-KW"/>
</dbReference>
<keyword evidence="1 6" id="KW-0812">Transmembrane</keyword>
<dbReference type="Proteomes" id="UP000006672">
    <property type="component" value="Unassembled WGS sequence"/>
</dbReference>
<dbReference type="Pfam" id="PF09446">
    <property type="entry name" value="VMA21"/>
    <property type="match status" value="1"/>
</dbReference>
<evidence type="ECO:0000256" key="3">
    <source>
        <dbReference type="ARBA" id="ARBA00022989"/>
    </source>
</evidence>
<evidence type="ECO:0000256" key="4">
    <source>
        <dbReference type="ARBA" id="ARBA00023136"/>
    </source>
</evidence>
<keyword evidence="7" id="KW-1185">Reference proteome</keyword>
<gene>
    <name evidence="8" type="primary">Bm10709</name>
</gene>
<evidence type="ECO:0000256" key="2">
    <source>
        <dbReference type="ARBA" id="ARBA00022824"/>
    </source>
</evidence>